<gene>
    <name evidence="2" type="ORF">XM38_049100</name>
</gene>
<sequence>MTSTSTTETTILAPSYAIPTVLVLVAIPCLWVTPWLAGAIALFGMFLLVQALTLRLHFTDTALDIYRGEGRIRHFPYADWQFWQIFSPKFPVLFYFREVKSIHFLPILFDAEELQRQLEHHYPRQSSG</sequence>
<dbReference type="InterPro" id="IPR021467">
    <property type="entry name" value="DUF3119"/>
</dbReference>
<evidence type="ECO:0000256" key="1">
    <source>
        <dbReference type="SAM" id="Phobius"/>
    </source>
</evidence>
<keyword evidence="1" id="KW-0812">Transmembrane</keyword>
<keyword evidence="1" id="KW-1133">Transmembrane helix</keyword>
<protein>
    <recommendedName>
        <fullName evidence="4">Glycerol dehydrogenase</fullName>
    </recommendedName>
</protein>
<dbReference type="EMBL" id="CP021983">
    <property type="protein sequence ID" value="ASC73936.1"/>
    <property type="molecule type" value="Genomic_DNA"/>
</dbReference>
<dbReference type="RefSeq" id="WP_202978955.1">
    <property type="nucleotide sequence ID" value="NZ_CP021983.2"/>
</dbReference>
<dbReference type="PANTHER" id="PTHR35550">
    <property type="match status" value="1"/>
</dbReference>
<dbReference type="AlphaFoldDB" id="A0A1Z3HUI1"/>
<name>A0A1Z3HUI1_9CYAN</name>
<dbReference type="STRING" id="1641165.XM38_19100"/>
<dbReference type="Pfam" id="PF11317">
    <property type="entry name" value="DUF3119"/>
    <property type="match status" value="1"/>
</dbReference>
<dbReference type="Proteomes" id="UP000191901">
    <property type="component" value="Chromosome"/>
</dbReference>
<keyword evidence="3" id="KW-1185">Reference proteome</keyword>
<reference evidence="2 3" key="1">
    <citation type="journal article" date="2016" name="Biochim. Biophys. Acta">
        <title>Characterization of red-shifted phycobilisomes isolated from the chlorophyll f-containing cyanobacterium Halomicronema hongdechloris.</title>
        <authorList>
            <person name="Li Y."/>
            <person name="Lin Y."/>
            <person name="Garvey C.J."/>
            <person name="Birch D."/>
            <person name="Corkery R.W."/>
            <person name="Loughlin P.C."/>
            <person name="Scheer H."/>
            <person name="Willows R.D."/>
            <person name="Chen M."/>
        </authorList>
    </citation>
    <scope>NUCLEOTIDE SEQUENCE [LARGE SCALE GENOMIC DNA]</scope>
    <source>
        <strain evidence="2 3">C2206</strain>
    </source>
</reference>
<evidence type="ECO:0000313" key="3">
    <source>
        <dbReference type="Proteomes" id="UP000191901"/>
    </source>
</evidence>
<evidence type="ECO:0008006" key="4">
    <source>
        <dbReference type="Google" id="ProtNLM"/>
    </source>
</evidence>
<organism evidence="2 3">
    <name type="scientific">Halomicronema hongdechloris C2206</name>
    <dbReference type="NCBI Taxonomy" id="1641165"/>
    <lineage>
        <taxon>Bacteria</taxon>
        <taxon>Bacillati</taxon>
        <taxon>Cyanobacteriota</taxon>
        <taxon>Cyanophyceae</taxon>
        <taxon>Nodosilineales</taxon>
        <taxon>Nodosilineaceae</taxon>
        <taxon>Halomicronema</taxon>
    </lineage>
</organism>
<dbReference type="PANTHER" id="PTHR35550:SF2">
    <property type="entry name" value="OS05G0401200 PROTEIN"/>
    <property type="match status" value="1"/>
</dbReference>
<keyword evidence="1" id="KW-0472">Membrane</keyword>
<evidence type="ECO:0000313" key="2">
    <source>
        <dbReference type="EMBL" id="ASC73936.1"/>
    </source>
</evidence>
<feature type="transmembrane region" description="Helical" evidence="1">
    <location>
        <begin position="20"/>
        <end position="49"/>
    </location>
</feature>
<accession>A0A1Z3HUI1</accession>
<dbReference type="KEGG" id="hhg:XM38_049100"/>
<proteinExistence type="predicted"/>